<comment type="caution">
    <text evidence="1">The sequence shown here is derived from an EMBL/GenBank/DDBJ whole genome shotgun (WGS) entry which is preliminary data.</text>
</comment>
<proteinExistence type="predicted"/>
<accession>A0ACB7ZT13</accession>
<dbReference type="EMBL" id="MU268736">
    <property type="protein sequence ID" value="KAH7903829.1"/>
    <property type="molecule type" value="Genomic_DNA"/>
</dbReference>
<evidence type="ECO:0000313" key="2">
    <source>
        <dbReference type="Proteomes" id="UP000790377"/>
    </source>
</evidence>
<gene>
    <name evidence="1" type="ORF">BJ138DRAFT_1120011</name>
</gene>
<dbReference type="Proteomes" id="UP000790377">
    <property type="component" value="Unassembled WGS sequence"/>
</dbReference>
<protein>
    <submittedName>
        <fullName evidence="1">Uncharacterized protein</fullName>
    </submittedName>
</protein>
<reference evidence="1" key="1">
    <citation type="journal article" date="2021" name="New Phytol.">
        <title>Evolutionary innovations through gain and loss of genes in the ectomycorrhizal Boletales.</title>
        <authorList>
            <person name="Wu G."/>
            <person name="Miyauchi S."/>
            <person name="Morin E."/>
            <person name="Kuo A."/>
            <person name="Drula E."/>
            <person name="Varga T."/>
            <person name="Kohler A."/>
            <person name="Feng B."/>
            <person name="Cao Y."/>
            <person name="Lipzen A."/>
            <person name="Daum C."/>
            <person name="Hundley H."/>
            <person name="Pangilinan J."/>
            <person name="Johnson J."/>
            <person name="Barry K."/>
            <person name="LaButti K."/>
            <person name="Ng V."/>
            <person name="Ahrendt S."/>
            <person name="Min B."/>
            <person name="Choi I.G."/>
            <person name="Park H."/>
            <person name="Plett J.M."/>
            <person name="Magnuson J."/>
            <person name="Spatafora J.W."/>
            <person name="Nagy L.G."/>
            <person name="Henrissat B."/>
            <person name="Grigoriev I.V."/>
            <person name="Yang Z.L."/>
            <person name="Xu J."/>
            <person name="Martin F.M."/>
        </authorList>
    </citation>
    <scope>NUCLEOTIDE SEQUENCE</scope>
    <source>
        <strain evidence="1">ATCC 28755</strain>
    </source>
</reference>
<name>A0ACB7ZT13_9AGAM</name>
<sequence length="359" mass="38762">MVGLRKQKHNDSTPDAEDSMARKKQRTMASEGTDAPPEATDSLTPEENTIKPSQNMTKSPVEIMRSLKKIPHVPIYEVRDGANIQLVDFTIALAPETAITHRILNITTSPDTGNIYNIALASPANFSRTSGGIISHKERPSEPATFFTTGIVQWSSITAGLWNRQICITPSNLAWPRATSFMGQVFREKALSFNTWNRGISFSTKNKSKGASTSPTHVQRGLVNAGVSSSQQTPVSGNPLQWYESIPAYDGKEAFALAHFNKLPKIDHEIDVGSSVLVIFSASAYEARGNSLPKNVNKTVSVNAVSIVLLADPVVTGEDHDSSTPPTYSSGDLGVESDHTLSSDDDQAKDSTSGPIILL</sequence>
<organism evidence="1 2">
    <name type="scientific">Hygrophoropsis aurantiaca</name>
    <dbReference type="NCBI Taxonomy" id="72124"/>
    <lineage>
        <taxon>Eukaryota</taxon>
        <taxon>Fungi</taxon>
        <taxon>Dikarya</taxon>
        <taxon>Basidiomycota</taxon>
        <taxon>Agaricomycotina</taxon>
        <taxon>Agaricomycetes</taxon>
        <taxon>Agaricomycetidae</taxon>
        <taxon>Boletales</taxon>
        <taxon>Coniophorineae</taxon>
        <taxon>Hygrophoropsidaceae</taxon>
        <taxon>Hygrophoropsis</taxon>
    </lineage>
</organism>
<evidence type="ECO:0000313" key="1">
    <source>
        <dbReference type="EMBL" id="KAH7903829.1"/>
    </source>
</evidence>
<keyword evidence="2" id="KW-1185">Reference proteome</keyword>